<feature type="region of interest" description="Disordered" evidence="1">
    <location>
        <begin position="1"/>
        <end position="72"/>
    </location>
</feature>
<reference evidence="3 4" key="1">
    <citation type="submission" date="2018-11" db="EMBL/GenBank/DDBJ databases">
        <title>Genome sequence of Saitozyma podzolica DSM 27192.</title>
        <authorList>
            <person name="Aliyu H."/>
            <person name="Gorte O."/>
            <person name="Ochsenreither K."/>
        </authorList>
    </citation>
    <scope>NUCLEOTIDE SEQUENCE [LARGE SCALE GENOMIC DNA]</scope>
    <source>
        <strain evidence="3 4">DSM 27192</strain>
    </source>
</reference>
<feature type="compositionally biased region" description="Basic and acidic residues" evidence="1">
    <location>
        <begin position="51"/>
        <end position="62"/>
    </location>
</feature>
<evidence type="ECO:0000256" key="1">
    <source>
        <dbReference type="SAM" id="MobiDB-lite"/>
    </source>
</evidence>
<feature type="compositionally biased region" description="Basic and acidic residues" evidence="1">
    <location>
        <begin position="479"/>
        <end position="488"/>
    </location>
</feature>
<dbReference type="GO" id="GO:0061630">
    <property type="term" value="F:ubiquitin protein ligase activity"/>
    <property type="evidence" value="ECO:0007669"/>
    <property type="project" value="InterPro"/>
</dbReference>
<organism evidence="3 4">
    <name type="scientific">Saitozyma podzolica</name>
    <dbReference type="NCBI Taxonomy" id="1890683"/>
    <lineage>
        <taxon>Eukaryota</taxon>
        <taxon>Fungi</taxon>
        <taxon>Dikarya</taxon>
        <taxon>Basidiomycota</taxon>
        <taxon>Agaricomycotina</taxon>
        <taxon>Tremellomycetes</taxon>
        <taxon>Tremellales</taxon>
        <taxon>Trimorphomycetaceae</taxon>
        <taxon>Saitozyma</taxon>
    </lineage>
</organism>
<dbReference type="PANTHER" id="PTHR22938:SF0">
    <property type="entry name" value="E3 UBIQUITIN-PROTEIN LIGASE ZNF598"/>
    <property type="match status" value="1"/>
</dbReference>
<gene>
    <name evidence="3" type="ORF">EHS25_005973</name>
</gene>
<dbReference type="PANTHER" id="PTHR22938">
    <property type="entry name" value="ZINC FINGER PROTEIN 598"/>
    <property type="match status" value="1"/>
</dbReference>
<feature type="compositionally biased region" description="Polar residues" evidence="1">
    <location>
        <begin position="749"/>
        <end position="761"/>
    </location>
</feature>
<dbReference type="Pfam" id="PF23202">
    <property type="entry name" value="PAH_ZNF598"/>
    <property type="match status" value="1"/>
</dbReference>
<sequence>MSRRKAFETSLTSANSSRPSQPSTKKDTQRPAAPSSIAAPEPATSSGKQPADLEPRADEAKEVAAAPSPDEVDDSQQCFICAEPITFWSVGVCGHRTCHVCAIRLRVFYKYVAPFCSTFVWLMAEADVPKEEGMHLLQDTHSVSPVLSLTRYALSGRTSRPPPAPPDVIAAAQANADKLPKGKRWDEGLILPGTLELSRFDFADEKLGVAFEDEAMMEETLLLLRFNCPYPDCAHMATDWASLEKHTLATHGLVLCTLCRKQLSRFAHEQILYPPHLLPLHDPSRVARGQRPPRPRGEKEIELVKSWEAPHPMCEFCHEAFFGPDELFAHMRSKHEECFVCKQLGEKDVYFANYTKLEQHFNSDHYPCLQPSCLEKKFVVFPTEMDLRAHVISEHGGDMSARDRAQARQLPVEFSQPPSERRGGRHQAHSGRGFTLSNSSIPNGAAGVQRMREVPPHQQQISQPPPMSDAQAAQHRRQTQTDRQEESSRRRRAFETGLTGGVRELEEEPAGSGFSTPREDVDEAVAARHAALLSRVDMLTGSAPNKMTSFRSAVRQFRNAESGPKDLIDTVFNVLDRDADATTGVVREVASLFDNDGEREKQQALLAAVNSFRIEQREQFPSLSGAPTGFGSHYAGITSGAILNAKRSTQTHRGGGAQIVWDRVEAAAASHPVNRPSGLNTGGRYVPGSGAAMSSSTAFPSLGSGSGGSRSSGGTHSTPWSTGGAGSSSKSPSALTGPIVRSVNPPTKPSSSSRVGSQKAPSINKAAFPSLPTSSSGPTRTTAEERRQLLNKPSAREESLQRLRGSPAPPPAVNGWGTTNANASGNGNGNGVGGLAEGVQGLAMEAAPGTNGGAEGTGGGGKKKNKGKQLLFSVSARPS</sequence>
<feature type="compositionally biased region" description="Polar residues" evidence="1">
    <location>
        <begin position="771"/>
        <end position="781"/>
    </location>
</feature>
<dbReference type="GO" id="GO:0016567">
    <property type="term" value="P:protein ubiquitination"/>
    <property type="evidence" value="ECO:0007669"/>
    <property type="project" value="TreeGrafter"/>
</dbReference>
<dbReference type="PROSITE" id="PS00028">
    <property type="entry name" value="ZINC_FINGER_C2H2_1"/>
    <property type="match status" value="1"/>
</dbReference>
<dbReference type="SMART" id="SM00355">
    <property type="entry name" value="ZnF_C2H2"/>
    <property type="match status" value="4"/>
</dbReference>
<keyword evidence="4" id="KW-1185">Reference proteome</keyword>
<dbReference type="GO" id="GO:0072344">
    <property type="term" value="P:rescue of stalled ribosome"/>
    <property type="evidence" value="ECO:0007669"/>
    <property type="project" value="InterPro"/>
</dbReference>
<feature type="compositionally biased region" description="Polar residues" evidence="1">
    <location>
        <begin position="9"/>
        <end position="23"/>
    </location>
</feature>
<feature type="compositionally biased region" description="Basic and acidic residues" evidence="1">
    <location>
        <begin position="782"/>
        <end position="801"/>
    </location>
</feature>
<dbReference type="InterPro" id="IPR056437">
    <property type="entry name" value="Znf-C2H2_ZNF598/HEL2"/>
</dbReference>
<feature type="compositionally biased region" description="Low complexity" evidence="1">
    <location>
        <begin position="31"/>
        <end position="46"/>
    </location>
</feature>
<proteinExistence type="predicted"/>
<feature type="compositionally biased region" description="Low complexity" evidence="1">
    <location>
        <begin position="727"/>
        <end position="738"/>
    </location>
</feature>
<dbReference type="GO" id="GO:0043022">
    <property type="term" value="F:ribosome binding"/>
    <property type="evidence" value="ECO:0007669"/>
    <property type="project" value="TreeGrafter"/>
</dbReference>
<dbReference type="SUPFAM" id="SSF57850">
    <property type="entry name" value="RING/U-box"/>
    <property type="match status" value="1"/>
</dbReference>
<evidence type="ECO:0000313" key="3">
    <source>
        <dbReference type="EMBL" id="RSH82263.1"/>
    </source>
</evidence>
<feature type="compositionally biased region" description="Gly residues" evidence="1">
    <location>
        <begin position="850"/>
        <end position="860"/>
    </location>
</feature>
<accession>A0A427XTV6</accession>
<dbReference type="EMBL" id="RSCD01000027">
    <property type="protein sequence ID" value="RSH82263.1"/>
    <property type="molecule type" value="Genomic_DNA"/>
</dbReference>
<dbReference type="InterPro" id="IPR044288">
    <property type="entry name" value="ZNF598/HEL2"/>
</dbReference>
<feature type="region of interest" description="Disordered" evidence="1">
    <location>
        <begin position="411"/>
        <end position="518"/>
    </location>
</feature>
<feature type="domain" description="C2H2-type" evidence="2">
    <location>
        <begin position="314"/>
        <end position="335"/>
    </location>
</feature>
<feature type="compositionally biased region" description="Low complexity" evidence="1">
    <location>
        <begin position="814"/>
        <end position="825"/>
    </location>
</feature>
<dbReference type="STRING" id="1890683.A0A427XTV6"/>
<comment type="caution">
    <text evidence="3">The sequence shown here is derived from an EMBL/GenBank/DDBJ whole genome shotgun (WGS) entry which is preliminary data.</text>
</comment>
<dbReference type="InterPro" id="IPR057634">
    <property type="entry name" value="PAH_ZNF598/HEL2"/>
</dbReference>
<protein>
    <recommendedName>
        <fullName evidence="2">C2H2-type domain-containing protein</fullName>
    </recommendedName>
</protein>
<dbReference type="Pfam" id="PF23230">
    <property type="entry name" value="zf-C2H2_13"/>
    <property type="match status" value="1"/>
</dbReference>
<dbReference type="Proteomes" id="UP000279259">
    <property type="component" value="Unassembled WGS sequence"/>
</dbReference>
<dbReference type="OrthoDB" id="3838338at2759"/>
<feature type="region of interest" description="Disordered" evidence="1">
    <location>
        <begin position="692"/>
        <end position="879"/>
    </location>
</feature>
<name>A0A427XTV6_9TREE</name>
<dbReference type="InterPro" id="IPR013087">
    <property type="entry name" value="Znf_C2H2_type"/>
</dbReference>
<evidence type="ECO:0000313" key="4">
    <source>
        <dbReference type="Proteomes" id="UP000279259"/>
    </source>
</evidence>
<dbReference type="AlphaFoldDB" id="A0A427XTV6"/>
<feature type="compositionally biased region" description="Gly residues" evidence="1">
    <location>
        <begin position="826"/>
        <end position="836"/>
    </location>
</feature>
<evidence type="ECO:0000259" key="2">
    <source>
        <dbReference type="PROSITE" id="PS00028"/>
    </source>
</evidence>